<name>A0A2Z7C3Q4_9LAMI</name>
<feature type="region of interest" description="Disordered" evidence="1">
    <location>
        <begin position="126"/>
        <end position="173"/>
    </location>
</feature>
<feature type="transmembrane region" description="Helical" evidence="2">
    <location>
        <begin position="201"/>
        <end position="220"/>
    </location>
</feature>
<keyword evidence="2" id="KW-0472">Membrane</keyword>
<keyword evidence="2" id="KW-0812">Transmembrane</keyword>
<keyword evidence="4" id="KW-1185">Reference proteome</keyword>
<keyword evidence="2" id="KW-1133">Transmembrane helix</keyword>
<evidence type="ECO:0000313" key="3">
    <source>
        <dbReference type="EMBL" id="KZV41554.1"/>
    </source>
</evidence>
<protein>
    <submittedName>
        <fullName evidence="3">Uncharacterized protein</fullName>
    </submittedName>
</protein>
<evidence type="ECO:0000256" key="1">
    <source>
        <dbReference type="SAM" id="MobiDB-lite"/>
    </source>
</evidence>
<organism evidence="3 4">
    <name type="scientific">Dorcoceras hygrometricum</name>
    <dbReference type="NCBI Taxonomy" id="472368"/>
    <lineage>
        <taxon>Eukaryota</taxon>
        <taxon>Viridiplantae</taxon>
        <taxon>Streptophyta</taxon>
        <taxon>Embryophyta</taxon>
        <taxon>Tracheophyta</taxon>
        <taxon>Spermatophyta</taxon>
        <taxon>Magnoliopsida</taxon>
        <taxon>eudicotyledons</taxon>
        <taxon>Gunneridae</taxon>
        <taxon>Pentapetalae</taxon>
        <taxon>asterids</taxon>
        <taxon>lamiids</taxon>
        <taxon>Lamiales</taxon>
        <taxon>Gesneriaceae</taxon>
        <taxon>Didymocarpoideae</taxon>
        <taxon>Trichosporeae</taxon>
        <taxon>Loxocarpinae</taxon>
        <taxon>Dorcoceras</taxon>
    </lineage>
</organism>
<gene>
    <name evidence="3" type="ORF">F511_17986</name>
</gene>
<reference evidence="3 4" key="1">
    <citation type="journal article" date="2015" name="Proc. Natl. Acad. Sci. U.S.A.">
        <title>The resurrection genome of Boea hygrometrica: A blueprint for survival of dehydration.</title>
        <authorList>
            <person name="Xiao L."/>
            <person name="Yang G."/>
            <person name="Zhang L."/>
            <person name="Yang X."/>
            <person name="Zhao S."/>
            <person name="Ji Z."/>
            <person name="Zhou Q."/>
            <person name="Hu M."/>
            <person name="Wang Y."/>
            <person name="Chen M."/>
            <person name="Xu Y."/>
            <person name="Jin H."/>
            <person name="Xiao X."/>
            <person name="Hu G."/>
            <person name="Bao F."/>
            <person name="Hu Y."/>
            <person name="Wan P."/>
            <person name="Li L."/>
            <person name="Deng X."/>
            <person name="Kuang T."/>
            <person name="Xiang C."/>
            <person name="Zhu J.K."/>
            <person name="Oliver M.J."/>
            <person name="He Y."/>
        </authorList>
    </citation>
    <scope>NUCLEOTIDE SEQUENCE [LARGE SCALE GENOMIC DNA]</scope>
    <source>
        <strain evidence="4">cv. XS01</strain>
    </source>
</reference>
<sequence length="223" mass="24511">MSTINTSSLSDHLPPALTADYLHSMKTSEPKAQQISTLFWATSFQCPAFSASIQISPLRRRFDSRVVCVQISSCFSSCVGCFVGSVVHLEFLKAVSVDGNFIQTSRVIQLVEEVTQLAVPQEVVECPSSMPPRRRGRGRGQFQESGGQNEDQYSAPSHTHESSEEGEAEAPPAPVERMDVVIARFQRMNPPVLMAKSRVRMLIHGSITSFIFLIGLSMTMDSG</sequence>
<evidence type="ECO:0000313" key="4">
    <source>
        <dbReference type="Proteomes" id="UP000250235"/>
    </source>
</evidence>
<proteinExistence type="predicted"/>
<accession>A0A2Z7C3Q4</accession>
<evidence type="ECO:0000256" key="2">
    <source>
        <dbReference type="SAM" id="Phobius"/>
    </source>
</evidence>
<dbReference type="AlphaFoldDB" id="A0A2Z7C3Q4"/>
<dbReference type="Proteomes" id="UP000250235">
    <property type="component" value="Unassembled WGS sequence"/>
</dbReference>
<dbReference type="EMBL" id="KQ999425">
    <property type="protein sequence ID" value="KZV41554.1"/>
    <property type="molecule type" value="Genomic_DNA"/>
</dbReference>